<keyword evidence="2" id="KW-1185">Reference proteome</keyword>
<reference evidence="1 2" key="1">
    <citation type="submission" date="2018-08" db="EMBL/GenBank/DDBJ databases">
        <title>Comparative analysis of Burkholderia isolates from Puerto Rico.</title>
        <authorList>
            <person name="Hall C."/>
            <person name="Sahl J."/>
            <person name="Wagner D."/>
        </authorList>
    </citation>
    <scope>NUCLEOTIDE SEQUENCE [LARGE SCALE GENOMIC DNA]</scope>
    <source>
        <strain evidence="1 2">Bp8966</strain>
    </source>
</reference>
<gene>
    <name evidence="1" type="ORF">DF017_18025</name>
</gene>
<name>A0ABX9YLS3_9BURK</name>
<dbReference type="Proteomes" id="UP000281098">
    <property type="component" value="Unassembled WGS sequence"/>
</dbReference>
<proteinExistence type="predicted"/>
<evidence type="ECO:0000313" key="1">
    <source>
        <dbReference type="EMBL" id="RQY90911.1"/>
    </source>
</evidence>
<evidence type="ECO:0000313" key="2">
    <source>
        <dbReference type="Proteomes" id="UP000281098"/>
    </source>
</evidence>
<dbReference type="EMBL" id="QTPM01000021">
    <property type="protein sequence ID" value="RQY90911.1"/>
    <property type="molecule type" value="Genomic_DNA"/>
</dbReference>
<accession>A0ABX9YLS3</accession>
<sequence length="64" mass="7303">MGLFLFLGDRLALPGVGLNHYSPRPAGFKRIARRTLRAFLDRRMRRDAIGESDVFRPPAIAYTQ</sequence>
<organism evidence="1 2">
    <name type="scientific">Burkholderia stagnalis</name>
    <dbReference type="NCBI Taxonomy" id="1503054"/>
    <lineage>
        <taxon>Bacteria</taxon>
        <taxon>Pseudomonadati</taxon>
        <taxon>Pseudomonadota</taxon>
        <taxon>Betaproteobacteria</taxon>
        <taxon>Burkholderiales</taxon>
        <taxon>Burkholderiaceae</taxon>
        <taxon>Burkholderia</taxon>
        <taxon>Burkholderia cepacia complex</taxon>
    </lineage>
</organism>
<comment type="caution">
    <text evidence="1">The sequence shown here is derived from an EMBL/GenBank/DDBJ whole genome shotgun (WGS) entry which is preliminary data.</text>
</comment>
<protein>
    <submittedName>
        <fullName evidence="1">Uncharacterized protein</fullName>
    </submittedName>
</protein>